<dbReference type="CDD" id="cd09854">
    <property type="entry name" value="PIN_VapC-like"/>
    <property type="match status" value="1"/>
</dbReference>
<organism evidence="1 2">
    <name type="scientific">Acinetobacter kyonggiensis</name>
    <dbReference type="NCBI Taxonomy" id="595670"/>
    <lineage>
        <taxon>Bacteria</taxon>
        <taxon>Pseudomonadati</taxon>
        <taxon>Pseudomonadota</taxon>
        <taxon>Gammaproteobacteria</taxon>
        <taxon>Moraxellales</taxon>
        <taxon>Moraxellaceae</taxon>
        <taxon>Acinetobacter</taxon>
    </lineage>
</organism>
<reference evidence="2" key="1">
    <citation type="submission" date="2016-10" db="EMBL/GenBank/DDBJ databases">
        <authorList>
            <person name="Varghese N."/>
            <person name="Submissions S."/>
        </authorList>
    </citation>
    <scope>NUCLEOTIDE SEQUENCE [LARGE SCALE GENOMIC DNA]</scope>
    <source>
        <strain evidence="2">ANC 5109</strain>
    </source>
</reference>
<dbReference type="Proteomes" id="UP000199035">
    <property type="component" value="Unassembled WGS sequence"/>
</dbReference>
<evidence type="ECO:0000313" key="2">
    <source>
        <dbReference type="Proteomes" id="UP000199035"/>
    </source>
</evidence>
<keyword evidence="2" id="KW-1185">Reference proteome</keyword>
<accession>A0A1H3KN01</accession>
<dbReference type="RefSeq" id="WP_092690756.1">
    <property type="nucleotide sequence ID" value="NZ_FNPK01000013.1"/>
</dbReference>
<dbReference type="AlphaFoldDB" id="A0A1H3KN01"/>
<sequence>MSSICLIDTSILLNILDVPNRNNEREEIWEKFYEYIDLDCSFIIPMAVVIETGNHIAQNGDGNTRREVAERFVETLEKTFTGEAPFRIADWDTQEKIREWLHEFPAHAQRNKSPTRTSEGTSFGDLSIIKEFEKSCSKFSMSEIFIWSLDDDLKAYHQKQS</sequence>
<gene>
    <name evidence="1" type="ORF">SAMN05421643_11357</name>
</gene>
<evidence type="ECO:0008006" key="3">
    <source>
        <dbReference type="Google" id="ProtNLM"/>
    </source>
</evidence>
<dbReference type="STRING" id="595670.SAMN05421643_11357"/>
<name>A0A1H3KN01_9GAMM</name>
<proteinExistence type="predicted"/>
<protein>
    <recommendedName>
        <fullName evidence="3">PIN domain-containing protein</fullName>
    </recommendedName>
</protein>
<dbReference type="EMBL" id="FNPK01000013">
    <property type="protein sequence ID" value="SDY53416.1"/>
    <property type="molecule type" value="Genomic_DNA"/>
</dbReference>
<evidence type="ECO:0000313" key="1">
    <source>
        <dbReference type="EMBL" id="SDY53416.1"/>
    </source>
</evidence>